<dbReference type="RefSeq" id="WP_338911701.1">
    <property type="nucleotide sequence ID" value="NZ_CP062176.1"/>
</dbReference>
<organism evidence="7 8">
    <name type="scientific">Mycetohabitans rhizoxinica</name>
    <dbReference type="NCBI Taxonomy" id="412963"/>
    <lineage>
        <taxon>Bacteria</taxon>
        <taxon>Pseudomonadati</taxon>
        <taxon>Pseudomonadota</taxon>
        <taxon>Betaproteobacteria</taxon>
        <taxon>Burkholderiales</taxon>
        <taxon>Burkholderiaceae</taxon>
        <taxon>Mycetohabitans</taxon>
    </lineage>
</organism>
<evidence type="ECO:0000256" key="5">
    <source>
        <dbReference type="SAM" id="MobiDB-lite"/>
    </source>
</evidence>
<feature type="domain" description="Malonyl-CoA:ACP transacylase (MAT)" evidence="6">
    <location>
        <begin position="15"/>
        <end position="317"/>
    </location>
</feature>
<evidence type="ECO:0000256" key="4">
    <source>
        <dbReference type="ARBA" id="ARBA00048462"/>
    </source>
</evidence>
<feature type="region of interest" description="Disordered" evidence="5">
    <location>
        <begin position="338"/>
        <end position="383"/>
    </location>
</feature>
<gene>
    <name evidence="7" type="primary">fabD</name>
    <name evidence="7" type="ORF">IHE29_08455</name>
</gene>
<dbReference type="SUPFAM" id="SSF55048">
    <property type="entry name" value="Probable ACP-binding domain of malonyl-CoA ACP transacylase"/>
    <property type="match status" value="2"/>
</dbReference>
<dbReference type="Gene3D" id="3.30.70.250">
    <property type="entry name" value="Malonyl-CoA ACP transacylase, ACP-binding"/>
    <property type="match status" value="1"/>
</dbReference>
<keyword evidence="3 7" id="KW-0012">Acyltransferase</keyword>
<evidence type="ECO:0000256" key="1">
    <source>
        <dbReference type="ARBA" id="ARBA00013258"/>
    </source>
</evidence>
<comment type="catalytic activity">
    <reaction evidence="4">
        <text>holo-[ACP] + malonyl-CoA = malonyl-[ACP] + CoA</text>
        <dbReference type="Rhea" id="RHEA:41792"/>
        <dbReference type="Rhea" id="RHEA-COMP:9623"/>
        <dbReference type="Rhea" id="RHEA-COMP:9685"/>
        <dbReference type="ChEBI" id="CHEBI:57287"/>
        <dbReference type="ChEBI" id="CHEBI:57384"/>
        <dbReference type="ChEBI" id="CHEBI:64479"/>
        <dbReference type="ChEBI" id="CHEBI:78449"/>
        <dbReference type="EC" id="2.3.1.39"/>
    </reaction>
</comment>
<evidence type="ECO:0000313" key="7">
    <source>
        <dbReference type="EMBL" id="WXK39300.1"/>
    </source>
</evidence>
<dbReference type="InterPro" id="IPR001227">
    <property type="entry name" value="Ac_transferase_dom_sf"/>
</dbReference>
<keyword evidence="8" id="KW-1185">Reference proteome</keyword>
<dbReference type="PANTHER" id="PTHR42681">
    <property type="entry name" value="MALONYL-COA-ACYL CARRIER PROTEIN TRANSACYLASE, MITOCHONDRIAL"/>
    <property type="match status" value="1"/>
</dbReference>
<evidence type="ECO:0000259" key="6">
    <source>
        <dbReference type="SMART" id="SM00827"/>
    </source>
</evidence>
<dbReference type="InterPro" id="IPR050858">
    <property type="entry name" value="Mal-CoA-ACP_Trans/PKS_FabD"/>
</dbReference>
<evidence type="ECO:0000256" key="2">
    <source>
        <dbReference type="ARBA" id="ARBA00022679"/>
    </source>
</evidence>
<dbReference type="NCBIfam" id="TIGR00128">
    <property type="entry name" value="fabD"/>
    <property type="match status" value="1"/>
</dbReference>
<dbReference type="Pfam" id="PF00698">
    <property type="entry name" value="Acyl_transf_1"/>
    <property type="match status" value="2"/>
</dbReference>
<feature type="compositionally biased region" description="Low complexity" evidence="5">
    <location>
        <begin position="358"/>
        <end position="374"/>
    </location>
</feature>
<feature type="compositionally biased region" description="Low complexity" evidence="5">
    <location>
        <begin position="338"/>
        <end position="351"/>
    </location>
</feature>
<proteinExistence type="predicted"/>
<protein>
    <recommendedName>
        <fullName evidence="1">[acyl-carrier-protein] S-malonyltransferase</fullName>
        <ecNumber evidence="1">2.3.1.39</ecNumber>
    </recommendedName>
</protein>
<dbReference type="Gene3D" id="3.40.366.10">
    <property type="entry name" value="Malonyl-Coenzyme A Acyl Carrier Protein, domain 2"/>
    <property type="match status" value="2"/>
</dbReference>
<dbReference type="InterPro" id="IPR016036">
    <property type="entry name" value="Malonyl_transacylase_ACP-bd"/>
</dbReference>
<reference evidence="7 8" key="1">
    <citation type="submission" date="2020-09" db="EMBL/GenBank/DDBJ databases">
        <title>Genome sequences of Mycetohabitans spp.</title>
        <authorList>
            <person name="Carter M.E."/>
            <person name="Carpenter S.C.D."/>
            <person name="Bogdanove A.J."/>
        </authorList>
    </citation>
    <scope>NUCLEOTIDE SEQUENCE [LARGE SCALE GENOMIC DNA]</scope>
    <source>
        <strain evidence="7 8">B12</strain>
    </source>
</reference>
<dbReference type="SUPFAM" id="SSF52151">
    <property type="entry name" value="FabD/lysophospholipase-like"/>
    <property type="match status" value="2"/>
</dbReference>
<dbReference type="SMART" id="SM00827">
    <property type="entry name" value="PKS_AT"/>
    <property type="match status" value="2"/>
</dbReference>
<dbReference type="EMBL" id="CP062176">
    <property type="protein sequence ID" value="WXK39300.1"/>
    <property type="molecule type" value="Genomic_DNA"/>
</dbReference>
<dbReference type="InterPro" id="IPR016035">
    <property type="entry name" value="Acyl_Trfase/lysoPLipase"/>
</dbReference>
<evidence type="ECO:0000313" key="8">
    <source>
        <dbReference type="Proteomes" id="UP001493153"/>
    </source>
</evidence>
<name>A0ABZ2PZG8_9BURK</name>
<dbReference type="Proteomes" id="UP001493153">
    <property type="component" value="Chromosome"/>
</dbReference>
<keyword evidence="2 7" id="KW-0808">Transferase</keyword>
<dbReference type="InterPro" id="IPR004410">
    <property type="entry name" value="Malonyl_CoA-ACP_transAc_FabD"/>
</dbReference>
<evidence type="ECO:0000256" key="3">
    <source>
        <dbReference type="ARBA" id="ARBA00023315"/>
    </source>
</evidence>
<sequence length="665" mass="74320">MPYLCEGRKTSIVFMFPGQGCQFYQMGRELYQNNSVFHRWMNELDALIRVELGHSLIAEIYDANNARSKTFDDLRISHPAIFMVEYALGKTLIEQQIQPDYLLGTSLGELAAAALAETLPLSDAIRFVTRQGQLFHRRQSPATEGTMLAILCDESLYQQTPLLHDHCDIAAYNAQSLIVIAGQSARIAEAERYLSSRDIVFQRLPVKQAFHSRHIDFLKPEVDVLASELRLRRAQIPVISCHNTETLNQLTTDHFWRTIREPIRFSQTLARIEREAAERGESMIYLDLGPSGTLANLIKQNIRDRQAPQTFAVLSPFGRDLEKFDETLALGRTLKPLPASATAPAQQTSQQDQSFVRPAPQQVQQPAHGAQQPATRPATGPKRVYVFPGQGSQRVGMGAELFEQFPDHVAQADEILGYSLRTLCLEDPDRQLSHTQYTQPALYTVNALAFLNKQQQDRRQPDYLAGHSLGEYCALFAAGAFSFETGLKLVKKRGELMARATGGSMAAVIGRSADEIKSLLSQHGLNALDVANYNSPSQIVLAGPVEALSQAKEIFQAREITVIPLSVSAPFHSRYMQSAMEEFGEYLKQFSYSPLQIPVISNIHAVPYRDNELIDNLTRQICGSVRWVETVQYLIRQGECEFEELGPGNVLTKLINSIRAASTPV</sequence>
<dbReference type="PANTHER" id="PTHR42681:SF1">
    <property type="entry name" value="MALONYL-COA-ACYL CARRIER PROTEIN TRANSACYLASE, MITOCHONDRIAL"/>
    <property type="match status" value="1"/>
</dbReference>
<dbReference type="GO" id="GO:0004314">
    <property type="term" value="F:[acyl-carrier-protein] S-malonyltransferase activity"/>
    <property type="evidence" value="ECO:0007669"/>
    <property type="project" value="UniProtKB-EC"/>
</dbReference>
<accession>A0ABZ2PZG8</accession>
<feature type="domain" description="Malonyl-CoA:ACP transacylase (MAT)" evidence="6">
    <location>
        <begin position="386"/>
        <end position="665"/>
    </location>
</feature>
<dbReference type="InterPro" id="IPR014043">
    <property type="entry name" value="Acyl_transferase_dom"/>
</dbReference>
<dbReference type="EC" id="2.3.1.39" evidence="1"/>